<dbReference type="GO" id="GO:0006352">
    <property type="term" value="P:DNA-templated transcription initiation"/>
    <property type="evidence" value="ECO:0007669"/>
    <property type="project" value="InterPro"/>
</dbReference>
<dbReference type="STRING" id="1576369.SAMN05421753_115128"/>
<dbReference type="Proteomes" id="UP000199518">
    <property type="component" value="Unassembled WGS sequence"/>
</dbReference>
<dbReference type="PANTHER" id="PTHR43133:SF51">
    <property type="entry name" value="RNA POLYMERASE SIGMA FACTOR"/>
    <property type="match status" value="1"/>
</dbReference>
<evidence type="ECO:0000313" key="7">
    <source>
        <dbReference type="EMBL" id="SFJ09796.1"/>
    </source>
</evidence>
<keyword evidence="4" id="KW-0804">Transcription</keyword>
<dbReference type="EMBL" id="FOQD01000015">
    <property type="protein sequence ID" value="SFJ09796.1"/>
    <property type="molecule type" value="Genomic_DNA"/>
</dbReference>
<comment type="similarity">
    <text evidence="1">Belongs to the sigma-70 factor family. ECF subfamily.</text>
</comment>
<dbReference type="InterPro" id="IPR013249">
    <property type="entry name" value="RNA_pol_sigma70_r4_t2"/>
</dbReference>
<dbReference type="OrthoDB" id="6383365at2"/>
<keyword evidence="3" id="KW-0731">Sigma factor</keyword>
<dbReference type="NCBIfam" id="TIGR02989">
    <property type="entry name" value="Sig-70_gvs1"/>
    <property type="match status" value="1"/>
</dbReference>
<evidence type="ECO:0000256" key="3">
    <source>
        <dbReference type="ARBA" id="ARBA00023082"/>
    </source>
</evidence>
<dbReference type="NCBIfam" id="TIGR02937">
    <property type="entry name" value="sigma70-ECF"/>
    <property type="match status" value="1"/>
</dbReference>
<dbReference type="Gene3D" id="1.10.10.10">
    <property type="entry name" value="Winged helix-like DNA-binding domain superfamily/Winged helix DNA-binding domain"/>
    <property type="match status" value="1"/>
</dbReference>
<name>A0A1I3NLZ3_9PLAN</name>
<dbReference type="Pfam" id="PF08281">
    <property type="entry name" value="Sigma70_r4_2"/>
    <property type="match status" value="1"/>
</dbReference>
<dbReference type="SUPFAM" id="SSF88946">
    <property type="entry name" value="Sigma2 domain of RNA polymerase sigma factors"/>
    <property type="match status" value="1"/>
</dbReference>
<proteinExistence type="inferred from homology"/>
<dbReference type="InterPro" id="IPR013324">
    <property type="entry name" value="RNA_pol_sigma_r3/r4-like"/>
</dbReference>
<dbReference type="InterPro" id="IPR007627">
    <property type="entry name" value="RNA_pol_sigma70_r2"/>
</dbReference>
<evidence type="ECO:0000259" key="6">
    <source>
        <dbReference type="Pfam" id="PF08281"/>
    </source>
</evidence>
<sequence>MDQTSDEFVTLLTASQSTLYARILALLPDRVAAQDILQETNLTLWHKAEQFESGTNFLAWATRIARYHVLNYRRKMHRDRLIFDEQLFDDLCSKQADRGDDAVPYAEHLRECLQKLPQEHRDLLNRRYASGGSVTEIAASRGQTVGAVSQMLYRIRESLMNCVSQEMQEGQT</sequence>
<gene>
    <name evidence="7" type="ORF">SAMN05421753_115128</name>
</gene>
<dbReference type="Pfam" id="PF04542">
    <property type="entry name" value="Sigma70_r2"/>
    <property type="match status" value="1"/>
</dbReference>
<reference evidence="8" key="1">
    <citation type="submission" date="2016-10" db="EMBL/GenBank/DDBJ databases">
        <authorList>
            <person name="Varghese N."/>
            <person name="Submissions S."/>
        </authorList>
    </citation>
    <scope>NUCLEOTIDE SEQUENCE [LARGE SCALE GENOMIC DNA]</scope>
    <source>
        <strain evidence="8">DSM 26348</strain>
    </source>
</reference>
<dbReference type="InterPro" id="IPR014284">
    <property type="entry name" value="RNA_pol_sigma-70_dom"/>
</dbReference>
<dbReference type="SUPFAM" id="SSF88659">
    <property type="entry name" value="Sigma3 and sigma4 domains of RNA polymerase sigma factors"/>
    <property type="match status" value="1"/>
</dbReference>
<evidence type="ECO:0000256" key="2">
    <source>
        <dbReference type="ARBA" id="ARBA00023015"/>
    </source>
</evidence>
<dbReference type="CDD" id="cd06171">
    <property type="entry name" value="Sigma70_r4"/>
    <property type="match status" value="1"/>
</dbReference>
<dbReference type="AlphaFoldDB" id="A0A1I3NLZ3"/>
<protein>
    <submittedName>
        <fullName evidence="7">RNA polymerase sigma-70 factor, ECF subfamily</fullName>
    </submittedName>
</protein>
<evidence type="ECO:0000313" key="8">
    <source>
        <dbReference type="Proteomes" id="UP000199518"/>
    </source>
</evidence>
<dbReference type="InterPro" id="IPR039425">
    <property type="entry name" value="RNA_pol_sigma-70-like"/>
</dbReference>
<dbReference type="GO" id="GO:0003677">
    <property type="term" value="F:DNA binding"/>
    <property type="evidence" value="ECO:0007669"/>
    <property type="project" value="InterPro"/>
</dbReference>
<keyword evidence="2" id="KW-0805">Transcription regulation</keyword>
<dbReference type="GO" id="GO:0016987">
    <property type="term" value="F:sigma factor activity"/>
    <property type="evidence" value="ECO:0007669"/>
    <property type="project" value="UniProtKB-KW"/>
</dbReference>
<evidence type="ECO:0000256" key="1">
    <source>
        <dbReference type="ARBA" id="ARBA00010641"/>
    </source>
</evidence>
<dbReference type="PANTHER" id="PTHR43133">
    <property type="entry name" value="RNA POLYMERASE ECF-TYPE SIGMA FACTO"/>
    <property type="match status" value="1"/>
</dbReference>
<evidence type="ECO:0000256" key="4">
    <source>
        <dbReference type="ARBA" id="ARBA00023163"/>
    </source>
</evidence>
<evidence type="ECO:0000259" key="5">
    <source>
        <dbReference type="Pfam" id="PF04542"/>
    </source>
</evidence>
<dbReference type="Gene3D" id="1.10.1740.10">
    <property type="match status" value="1"/>
</dbReference>
<dbReference type="InterPro" id="IPR013325">
    <property type="entry name" value="RNA_pol_sigma_r2"/>
</dbReference>
<feature type="domain" description="RNA polymerase sigma factor 70 region 4 type 2" evidence="6">
    <location>
        <begin position="109"/>
        <end position="159"/>
    </location>
</feature>
<dbReference type="InterPro" id="IPR036388">
    <property type="entry name" value="WH-like_DNA-bd_sf"/>
</dbReference>
<keyword evidence="8" id="KW-1185">Reference proteome</keyword>
<accession>A0A1I3NLZ3</accession>
<dbReference type="RefSeq" id="WP_092053543.1">
    <property type="nucleotide sequence ID" value="NZ_FOQD01000015.1"/>
</dbReference>
<dbReference type="InterPro" id="IPR014331">
    <property type="entry name" value="RNA_pol_sigma70_ECF_RHOBA"/>
</dbReference>
<feature type="domain" description="RNA polymerase sigma-70 region 2" evidence="5">
    <location>
        <begin position="14"/>
        <end position="75"/>
    </location>
</feature>
<organism evidence="7 8">
    <name type="scientific">Planctomicrobium piriforme</name>
    <dbReference type="NCBI Taxonomy" id="1576369"/>
    <lineage>
        <taxon>Bacteria</taxon>
        <taxon>Pseudomonadati</taxon>
        <taxon>Planctomycetota</taxon>
        <taxon>Planctomycetia</taxon>
        <taxon>Planctomycetales</taxon>
        <taxon>Planctomycetaceae</taxon>
        <taxon>Planctomicrobium</taxon>
    </lineage>
</organism>